<dbReference type="PANTHER" id="PTHR43477">
    <property type="entry name" value="DIHYDROANTICAPSIN 7-DEHYDROGENASE"/>
    <property type="match status" value="1"/>
</dbReference>
<dbReference type="Pfam" id="PF13561">
    <property type="entry name" value="adh_short_C2"/>
    <property type="match status" value="1"/>
</dbReference>
<accession>A0A1E7DL37</accession>
<protein>
    <recommendedName>
        <fullName evidence="5">3-ketoacyl-ACP reductase</fullName>
    </recommendedName>
</protein>
<dbReference type="PANTHER" id="PTHR43477:SF1">
    <property type="entry name" value="DIHYDROANTICAPSIN 7-DEHYDROGENASE"/>
    <property type="match status" value="1"/>
</dbReference>
<dbReference type="SUPFAM" id="SSF51735">
    <property type="entry name" value="NAD(P)-binding Rossmann-fold domains"/>
    <property type="match status" value="1"/>
</dbReference>
<dbReference type="InterPro" id="IPR051122">
    <property type="entry name" value="SDR_DHRS6-like"/>
</dbReference>
<dbReference type="PRINTS" id="PR00081">
    <property type="entry name" value="GDHRDH"/>
</dbReference>
<comment type="similarity">
    <text evidence="1">Belongs to the short-chain dehydrogenases/reductases (SDR) family.</text>
</comment>
<dbReference type="Proteomes" id="UP000095658">
    <property type="component" value="Unassembled WGS sequence"/>
</dbReference>
<dbReference type="PRINTS" id="PR00080">
    <property type="entry name" value="SDRFAMILY"/>
</dbReference>
<dbReference type="AlphaFoldDB" id="A0A1E7DL37"/>
<sequence>MFKGKTVVVTGGAKGIGKATAFAFANKGAFTAIVDVNEKEGQTVVQEWKKAGIDAAFYTADVGNTEEMANVFACIVEKRGTIDILINNAGVSSFGSIWDINKSDWDKIMTTNAASVLFNSREAAKYMEEGGAIVNMCSTRQSMSEANTELYAASKGAIYSLTHALAMTFSEKGIRVNSISPGWIEVGDYSQLRPEDHAQHPAGRVGKPEDIAKACLYLADPENTFITGENIVIDGGMTRKMIYLS</sequence>
<evidence type="ECO:0000256" key="1">
    <source>
        <dbReference type="ARBA" id="ARBA00006484"/>
    </source>
</evidence>
<dbReference type="RefSeq" id="WP_069939552.1">
    <property type="nucleotide sequence ID" value="NZ_MAMP01000024.1"/>
</dbReference>
<keyword evidence="4" id="KW-1185">Reference proteome</keyword>
<organism evidence="3 4">
    <name type="scientific">Domibacillus iocasae</name>
    <dbReference type="NCBI Taxonomy" id="1714016"/>
    <lineage>
        <taxon>Bacteria</taxon>
        <taxon>Bacillati</taxon>
        <taxon>Bacillota</taxon>
        <taxon>Bacilli</taxon>
        <taxon>Bacillales</taxon>
        <taxon>Bacillaceae</taxon>
        <taxon>Domibacillus</taxon>
    </lineage>
</organism>
<dbReference type="InterPro" id="IPR020904">
    <property type="entry name" value="Sc_DH/Rdtase_CS"/>
</dbReference>
<name>A0A1E7DL37_9BACI</name>
<keyword evidence="2" id="KW-0560">Oxidoreductase</keyword>
<evidence type="ECO:0000313" key="4">
    <source>
        <dbReference type="Proteomes" id="UP000095658"/>
    </source>
</evidence>
<evidence type="ECO:0000313" key="3">
    <source>
        <dbReference type="EMBL" id="OES43774.1"/>
    </source>
</evidence>
<reference evidence="3 4" key="1">
    <citation type="submission" date="2016-06" db="EMBL/GenBank/DDBJ databases">
        <title>Domibacillus iocasae genome sequencing.</title>
        <authorList>
            <person name="Verma A."/>
            <person name="Pal Y."/>
            <person name="Ojha A.K."/>
            <person name="Krishnamurthi S."/>
        </authorList>
    </citation>
    <scope>NUCLEOTIDE SEQUENCE [LARGE SCALE GENOMIC DNA]</scope>
    <source>
        <strain evidence="3 4">DSM 29979</strain>
    </source>
</reference>
<dbReference type="InterPro" id="IPR036291">
    <property type="entry name" value="NAD(P)-bd_dom_sf"/>
</dbReference>
<dbReference type="EMBL" id="MAMP01000024">
    <property type="protein sequence ID" value="OES43774.1"/>
    <property type="molecule type" value="Genomic_DNA"/>
</dbReference>
<dbReference type="OrthoDB" id="9803333at2"/>
<dbReference type="GO" id="GO:0016491">
    <property type="term" value="F:oxidoreductase activity"/>
    <property type="evidence" value="ECO:0007669"/>
    <property type="project" value="UniProtKB-KW"/>
</dbReference>
<evidence type="ECO:0000256" key="2">
    <source>
        <dbReference type="ARBA" id="ARBA00023002"/>
    </source>
</evidence>
<dbReference type="STRING" id="1714016.BA724_11795"/>
<dbReference type="FunFam" id="3.40.50.720:FF:000084">
    <property type="entry name" value="Short-chain dehydrogenase reductase"/>
    <property type="match status" value="1"/>
</dbReference>
<dbReference type="GO" id="GO:0008206">
    <property type="term" value="P:bile acid metabolic process"/>
    <property type="evidence" value="ECO:0007669"/>
    <property type="project" value="UniProtKB-ARBA"/>
</dbReference>
<gene>
    <name evidence="3" type="ORF">BA724_11795</name>
</gene>
<dbReference type="PROSITE" id="PS00061">
    <property type="entry name" value="ADH_SHORT"/>
    <property type="match status" value="1"/>
</dbReference>
<proteinExistence type="inferred from homology"/>
<dbReference type="Gene3D" id="3.40.50.720">
    <property type="entry name" value="NAD(P)-binding Rossmann-like Domain"/>
    <property type="match status" value="1"/>
</dbReference>
<dbReference type="InterPro" id="IPR002347">
    <property type="entry name" value="SDR_fam"/>
</dbReference>
<evidence type="ECO:0008006" key="5">
    <source>
        <dbReference type="Google" id="ProtNLM"/>
    </source>
</evidence>
<comment type="caution">
    <text evidence="3">The sequence shown here is derived from an EMBL/GenBank/DDBJ whole genome shotgun (WGS) entry which is preliminary data.</text>
</comment>